<feature type="chain" id="PRO_5043126150" evidence="1">
    <location>
        <begin position="20"/>
        <end position="115"/>
    </location>
</feature>
<gene>
    <name evidence="2" type="ORF">NBR_LOCUS21067</name>
</gene>
<evidence type="ECO:0000313" key="4">
    <source>
        <dbReference type="WBParaSite" id="NBR_0002106601-mRNA-1"/>
    </source>
</evidence>
<accession>A0A0N4YUZ4</accession>
<protein>
    <submittedName>
        <fullName evidence="4">Neuropeptide-Like Protein</fullName>
    </submittedName>
</protein>
<dbReference type="AlphaFoldDB" id="A0A0N4YUZ4"/>
<keyword evidence="1" id="KW-0732">Signal</keyword>
<sequence length="115" mass="12305">MFSTSILLLSAFGVVLITAGINPAGRQSQFAINNEPVDDLHKNQFAFAANNNAADRLRRESPFAFARKEALLAAPLGTPFAFAASGHGSSAGRLRRESPFAFARSGHDARFALDI</sequence>
<evidence type="ECO:0000313" key="3">
    <source>
        <dbReference type="Proteomes" id="UP000271162"/>
    </source>
</evidence>
<dbReference type="WBParaSite" id="NBR_0002106601-mRNA-1">
    <property type="protein sequence ID" value="NBR_0002106601-mRNA-1"/>
    <property type="gene ID" value="NBR_0002106601"/>
</dbReference>
<proteinExistence type="predicted"/>
<organism evidence="4">
    <name type="scientific">Nippostrongylus brasiliensis</name>
    <name type="common">Rat hookworm</name>
    <dbReference type="NCBI Taxonomy" id="27835"/>
    <lineage>
        <taxon>Eukaryota</taxon>
        <taxon>Metazoa</taxon>
        <taxon>Ecdysozoa</taxon>
        <taxon>Nematoda</taxon>
        <taxon>Chromadorea</taxon>
        <taxon>Rhabditida</taxon>
        <taxon>Rhabditina</taxon>
        <taxon>Rhabditomorpha</taxon>
        <taxon>Strongyloidea</taxon>
        <taxon>Heligmosomidae</taxon>
        <taxon>Nippostrongylus</taxon>
    </lineage>
</organism>
<evidence type="ECO:0000313" key="2">
    <source>
        <dbReference type="EMBL" id="VDL84806.1"/>
    </source>
</evidence>
<name>A0A0N4YUZ4_NIPBR</name>
<dbReference type="EMBL" id="UYSL01025867">
    <property type="protein sequence ID" value="VDL84806.1"/>
    <property type="molecule type" value="Genomic_DNA"/>
</dbReference>
<feature type="signal peptide" evidence="1">
    <location>
        <begin position="1"/>
        <end position="19"/>
    </location>
</feature>
<evidence type="ECO:0000256" key="1">
    <source>
        <dbReference type="SAM" id="SignalP"/>
    </source>
</evidence>
<reference evidence="2 3" key="2">
    <citation type="submission" date="2018-11" db="EMBL/GenBank/DDBJ databases">
        <authorList>
            <consortium name="Pathogen Informatics"/>
        </authorList>
    </citation>
    <scope>NUCLEOTIDE SEQUENCE [LARGE SCALE GENOMIC DNA]</scope>
</reference>
<reference evidence="4" key="1">
    <citation type="submission" date="2017-02" db="UniProtKB">
        <authorList>
            <consortium name="WormBaseParasite"/>
        </authorList>
    </citation>
    <scope>IDENTIFICATION</scope>
</reference>
<keyword evidence="3" id="KW-1185">Reference proteome</keyword>
<dbReference type="Proteomes" id="UP000271162">
    <property type="component" value="Unassembled WGS sequence"/>
</dbReference>